<dbReference type="Proteomes" id="UP000652013">
    <property type="component" value="Unassembled WGS sequence"/>
</dbReference>
<dbReference type="EMBL" id="BOOY01000033">
    <property type="protein sequence ID" value="GIJ05438.1"/>
    <property type="molecule type" value="Genomic_DNA"/>
</dbReference>
<protein>
    <submittedName>
        <fullName evidence="3">Uncharacterized protein</fullName>
    </submittedName>
</protein>
<name>A0A8J3YCY9_9ACTN</name>
<reference evidence="3" key="1">
    <citation type="submission" date="2021-01" db="EMBL/GenBank/DDBJ databases">
        <title>Whole genome shotgun sequence of Spirilliplanes yamanashiensis NBRC 15828.</title>
        <authorList>
            <person name="Komaki H."/>
            <person name="Tamura T."/>
        </authorList>
    </citation>
    <scope>NUCLEOTIDE SEQUENCE</scope>
    <source>
        <strain evidence="3">NBRC 15828</strain>
    </source>
</reference>
<keyword evidence="2" id="KW-1133">Transmembrane helix</keyword>
<comment type="caution">
    <text evidence="3">The sequence shown here is derived from an EMBL/GenBank/DDBJ whole genome shotgun (WGS) entry which is preliminary data.</text>
</comment>
<feature type="compositionally biased region" description="Pro residues" evidence="1">
    <location>
        <begin position="91"/>
        <end position="103"/>
    </location>
</feature>
<evidence type="ECO:0000256" key="2">
    <source>
        <dbReference type="SAM" id="Phobius"/>
    </source>
</evidence>
<dbReference type="RefSeq" id="WP_203940648.1">
    <property type="nucleotide sequence ID" value="NZ_BAAAGJ010000005.1"/>
</dbReference>
<accession>A0A8J3YCY9</accession>
<evidence type="ECO:0000313" key="3">
    <source>
        <dbReference type="EMBL" id="GIJ05438.1"/>
    </source>
</evidence>
<keyword evidence="4" id="KW-1185">Reference proteome</keyword>
<organism evidence="3 4">
    <name type="scientific">Spirilliplanes yamanashiensis</name>
    <dbReference type="NCBI Taxonomy" id="42233"/>
    <lineage>
        <taxon>Bacteria</taxon>
        <taxon>Bacillati</taxon>
        <taxon>Actinomycetota</taxon>
        <taxon>Actinomycetes</taxon>
        <taxon>Micromonosporales</taxon>
        <taxon>Micromonosporaceae</taxon>
        <taxon>Spirilliplanes</taxon>
    </lineage>
</organism>
<feature type="transmembrane region" description="Helical" evidence="2">
    <location>
        <begin position="149"/>
        <end position="173"/>
    </location>
</feature>
<proteinExistence type="predicted"/>
<feature type="region of interest" description="Disordered" evidence="1">
    <location>
        <begin position="85"/>
        <end position="106"/>
    </location>
</feature>
<evidence type="ECO:0000313" key="4">
    <source>
        <dbReference type="Proteomes" id="UP000652013"/>
    </source>
</evidence>
<dbReference type="AlphaFoldDB" id="A0A8J3YCY9"/>
<evidence type="ECO:0000256" key="1">
    <source>
        <dbReference type="SAM" id="MobiDB-lite"/>
    </source>
</evidence>
<feature type="transmembrane region" description="Helical" evidence="2">
    <location>
        <begin position="179"/>
        <end position="197"/>
    </location>
</feature>
<keyword evidence="2" id="KW-0472">Membrane</keyword>
<keyword evidence="2" id="KW-0812">Transmembrane</keyword>
<feature type="transmembrane region" description="Helical" evidence="2">
    <location>
        <begin position="112"/>
        <end position="137"/>
    </location>
</feature>
<gene>
    <name evidence="3" type="ORF">Sya03_47900</name>
</gene>
<sequence length="213" mass="21983">MTTADHRPVPAPLAHTDVLVLDYLAALWAAAEELTPDTRDELMGVVADYIALRRTGPGDDPEYVLRLLGPPESLVAAARRGRMPVHLTGPLRPPPPAPRPPAPRGESRASEYTAIALLTGGAVLLPVVGPLSGLLVAMGSPRWTGAQKAVAAVVAVGTALVGGVFGLLVVAAGADLGLFFMYLAVVVGPIAAALTLLPGLSDNRRPPAPPGWR</sequence>